<sequence>MAPVLPDPAPPARPAPRAVNDETLFGTLRRTHELWFTQLLRELAGLQRSLAAGDCAGALRDLDRSLRVMKMAAAQMEIFEPLATPRFAALGATARFRETEAVLGQRHPWMHDGHPEESDAGGSILAAMNRPSVFDSFLSLLVLAGYPVPLTSLYRDVTAPLKPSPELQSVLVRVYHDDGAAAQICERLTDLDECFQAWRYRHLSMLERTTSEPTTSEPTTSGAPGTDEVPGALASRAQAFAPLFPDLWAVRRLL</sequence>
<reference evidence="2 3" key="1">
    <citation type="submission" date="2024-09" db="EMBL/GenBank/DDBJ databases">
        <authorList>
            <person name="Sun Q."/>
            <person name="Mori K."/>
        </authorList>
    </citation>
    <scope>NUCLEOTIDE SEQUENCE [LARGE SCALE GENOMIC DNA]</scope>
    <source>
        <strain evidence="2 3">TBRC 1851</strain>
    </source>
</reference>
<feature type="compositionally biased region" description="Low complexity" evidence="1">
    <location>
        <begin position="211"/>
        <end position="226"/>
    </location>
</feature>
<proteinExistence type="predicted"/>
<dbReference type="InterPro" id="IPR037217">
    <property type="entry name" value="Trp/Indoleamine_2_3_dOase-like"/>
</dbReference>
<dbReference type="InterPro" id="IPR004981">
    <property type="entry name" value="Trp_2_3_dOase"/>
</dbReference>
<protein>
    <submittedName>
        <fullName evidence="2">Tryptophan 2,3-dioxygenase</fullName>
    </submittedName>
</protein>
<gene>
    <name evidence="2" type="ORF">ACFHYQ_16360</name>
</gene>
<name>A0ABV6U7A1_9ACTN</name>
<dbReference type="PANTHER" id="PTHR10138:SF0">
    <property type="entry name" value="TRYPTOPHAN 2,3-DIOXYGENASE"/>
    <property type="match status" value="1"/>
</dbReference>
<evidence type="ECO:0000313" key="2">
    <source>
        <dbReference type="EMBL" id="MFC0863879.1"/>
    </source>
</evidence>
<dbReference type="PANTHER" id="PTHR10138">
    <property type="entry name" value="TRYPTOPHAN 2,3-DIOXYGENASE"/>
    <property type="match status" value="1"/>
</dbReference>
<evidence type="ECO:0000256" key="1">
    <source>
        <dbReference type="SAM" id="MobiDB-lite"/>
    </source>
</evidence>
<dbReference type="RefSeq" id="WP_394302016.1">
    <property type="nucleotide sequence ID" value="NZ_JBHMQT010000035.1"/>
</dbReference>
<organism evidence="2 3">
    <name type="scientific">Sphaerimonospora cavernae</name>
    <dbReference type="NCBI Taxonomy" id="1740611"/>
    <lineage>
        <taxon>Bacteria</taxon>
        <taxon>Bacillati</taxon>
        <taxon>Actinomycetota</taxon>
        <taxon>Actinomycetes</taxon>
        <taxon>Streptosporangiales</taxon>
        <taxon>Streptosporangiaceae</taxon>
        <taxon>Sphaerimonospora</taxon>
    </lineage>
</organism>
<comment type="caution">
    <text evidence="2">The sequence shown here is derived from an EMBL/GenBank/DDBJ whole genome shotgun (WGS) entry which is preliminary data.</text>
</comment>
<dbReference type="EMBL" id="JBHMQT010000035">
    <property type="protein sequence ID" value="MFC0863879.1"/>
    <property type="molecule type" value="Genomic_DNA"/>
</dbReference>
<keyword evidence="3" id="KW-1185">Reference proteome</keyword>
<dbReference type="Proteomes" id="UP001589870">
    <property type="component" value="Unassembled WGS sequence"/>
</dbReference>
<evidence type="ECO:0000313" key="3">
    <source>
        <dbReference type="Proteomes" id="UP001589870"/>
    </source>
</evidence>
<dbReference type="Gene3D" id="1.20.58.480">
    <property type="match status" value="1"/>
</dbReference>
<accession>A0ABV6U7A1</accession>
<feature type="region of interest" description="Disordered" evidence="1">
    <location>
        <begin position="208"/>
        <end position="229"/>
    </location>
</feature>
<dbReference type="SUPFAM" id="SSF140959">
    <property type="entry name" value="Indolic compounds 2,3-dioxygenase-like"/>
    <property type="match status" value="1"/>
</dbReference>